<dbReference type="GO" id="GO:0004601">
    <property type="term" value="F:peroxidase activity"/>
    <property type="evidence" value="ECO:0007669"/>
    <property type="project" value="InterPro"/>
</dbReference>
<dbReference type="Proteomes" id="UP000003844">
    <property type="component" value="Unassembled WGS sequence"/>
</dbReference>
<dbReference type="eggNOG" id="COG1764">
    <property type="taxonomic scope" value="Bacteria"/>
</dbReference>
<dbReference type="OrthoDB" id="9807532at2"/>
<evidence type="ECO:0000313" key="2">
    <source>
        <dbReference type="Proteomes" id="UP000003844"/>
    </source>
</evidence>
<dbReference type="SUPFAM" id="SSF82784">
    <property type="entry name" value="OsmC-like"/>
    <property type="match status" value="1"/>
</dbReference>
<reference evidence="2" key="1">
    <citation type="journal article" date="2012" name="Stand. Genomic Sci.">
        <title>Genome sequence of the Antarctic rhodopsins-containing flavobacterium Gillisia limnaea type strain (R-8282(T)).</title>
        <authorList>
            <person name="Riedel T."/>
            <person name="Held B."/>
            <person name="Nolan M."/>
            <person name="Lucas S."/>
            <person name="Lapidus A."/>
            <person name="Tice H."/>
            <person name="Del Rio T.G."/>
            <person name="Cheng J.F."/>
            <person name="Han C."/>
            <person name="Tapia R."/>
            <person name="Goodwin L.A."/>
            <person name="Pitluck S."/>
            <person name="Liolios K."/>
            <person name="Mavromatis K."/>
            <person name="Pagani I."/>
            <person name="Ivanova N."/>
            <person name="Mikhailova N."/>
            <person name="Pati A."/>
            <person name="Chen A."/>
            <person name="Palaniappan K."/>
            <person name="Land M."/>
            <person name="Rohde M."/>
            <person name="Tindall B.J."/>
            <person name="Detter J.C."/>
            <person name="Goker M."/>
            <person name="Bristow J."/>
            <person name="Eisen J.A."/>
            <person name="Markowitz V."/>
            <person name="Hugenholtz P."/>
            <person name="Kyrpides N.C."/>
            <person name="Klenk H.P."/>
            <person name="Woyke T."/>
        </authorList>
    </citation>
    <scope>NUCLEOTIDE SEQUENCE [LARGE SCALE GENOMIC DNA]</scope>
    <source>
        <strain evidence="2">DSM 15749 / LMG 21470 / R-8282</strain>
    </source>
</reference>
<dbReference type="InterPro" id="IPR003718">
    <property type="entry name" value="OsmC/Ohr_fam"/>
</dbReference>
<protein>
    <submittedName>
        <fullName evidence="1">Peroxiredoxin, OsmC subfamily</fullName>
    </submittedName>
</protein>
<sequence>MIRKATAVWNGTIKEGKGTISTESGVLKDAQYSFKTRFENGIGTNPEELIGAAHSGCFTMQLSAYLTEEDFSPEKLETTCEITFEDGEVTKSHLKLKATVPNIKKDEFDNLVKKAKENCPLSKLLKTKITVEATLNE</sequence>
<dbReference type="AlphaFoldDB" id="H2BQT2"/>
<dbReference type="Gene3D" id="3.30.300.20">
    <property type="match status" value="1"/>
</dbReference>
<name>H2BQT2_GILLR</name>
<dbReference type="STRING" id="865937.Gilli_0093"/>
<dbReference type="EMBL" id="JH594605">
    <property type="protein sequence ID" value="EHQ04251.1"/>
    <property type="molecule type" value="Genomic_DNA"/>
</dbReference>
<dbReference type="PANTHER" id="PTHR42830">
    <property type="entry name" value="OSMOTICALLY INDUCIBLE FAMILY PROTEIN"/>
    <property type="match status" value="1"/>
</dbReference>
<dbReference type="InterPro" id="IPR019904">
    <property type="entry name" value="Peroxiredoxin_OsmC"/>
</dbReference>
<proteinExistence type="predicted"/>
<dbReference type="InterPro" id="IPR015946">
    <property type="entry name" value="KH_dom-like_a/b"/>
</dbReference>
<dbReference type="RefSeq" id="WP_006987143.1">
    <property type="nucleotide sequence ID" value="NZ_JH594605.1"/>
</dbReference>
<organism evidence="1 2">
    <name type="scientific">Gillisia limnaea (strain DSM 15749 / LMG 21470 / R-8282)</name>
    <dbReference type="NCBI Taxonomy" id="865937"/>
    <lineage>
        <taxon>Bacteria</taxon>
        <taxon>Pseudomonadati</taxon>
        <taxon>Bacteroidota</taxon>
        <taxon>Flavobacteriia</taxon>
        <taxon>Flavobacteriales</taxon>
        <taxon>Flavobacteriaceae</taxon>
        <taxon>Gillisia</taxon>
    </lineage>
</organism>
<evidence type="ECO:0000313" key="1">
    <source>
        <dbReference type="EMBL" id="EHQ04251.1"/>
    </source>
</evidence>
<gene>
    <name evidence="1" type="ORF">Gilli_0093</name>
</gene>
<dbReference type="Pfam" id="PF02566">
    <property type="entry name" value="OsmC"/>
    <property type="match status" value="1"/>
</dbReference>
<dbReference type="PANTHER" id="PTHR42830:SF1">
    <property type="entry name" value="OSMOTICALLY INDUCIBLE FAMILY PROTEIN"/>
    <property type="match status" value="1"/>
</dbReference>
<accession>H2BQT2</accession>
<dbReference type="GO" id="GO:0006979">
    <property type="term" value="P:response to oxidative stress"/>
    <property type="evidence" value="ECO:0007669"/>
    <property type="project" value="InterPro"/>
</dbReference>
<dbReference type="HOGENOM" id="CLU_106355_1_0_10"/>
<dbReference type="NCBIfam" id="TIGR03562">
    <property type="entry name" value="osmo_induc_OsmC"/>
    <property type="match status" value="1"/>
</dbReference>
<keyword evidence="2" id="KW-1185">Reference proteome</keyword>
<dbReference type="InterPro" id="IPR036102">
    <property type="entry name" value="OsmC/Ohrsf"/>
</dbReference>
<dbReference type="InterPro" id="IPR052707">
    <property type="entry name" value="OsmC_Ohr_Peroxiredoxin"/>
</dbReference>